<keyword evidence="2" id="KW-0472">Membrane</keyword>
<feature type="region of interest" description="Disordered" evidence="1">
    <location>
        <begin position="1"/>
        <end position="36"/>
    </location>
</feature>
<dbReference type="Proteomes" id="UP001054252">
    <property type="component" value="Unassembled WGS sequence"/>
</dbReference>
<reference evidence="3 4" key="1">
    <citation type="journal article" date="2021" name="Commun. Biol.">
        <title>The genome of Shorea leprosula (Dipterocarpaceae) highlights the ecological relevance of drought in aseasonal tropical rainforests.</title>
        <authorList>
            <person name="Ng K.K.S."/>
            <person name="Kobayashi M.J."/>
            <person name="Fawcett J.A."/>
            <person name="Hatakeyama M."/>
            <person name="Paape T."/>
            <person name="Ng C.H."/>
            <person name="Ang C.C."/>
            <person name="Tnah L.H."/>
            <person name="Lee C.T."/>
            <person name="Nishiyama T."/>
            <person name="Sese J."/>
            <person name="O'Brien M.J."/>
            <person name="Copetti D."/>
            <person name="Mohd Noor M.I."/>
            <person name="Ong R.C."/>
            <person name="Putra M."/>
            <person name="Sireger I.Z."/>
            <person name="Indrioko S."/>
            <person name="Kosugi Y."/>
            <person name="Izuno A."/>
            <person name="Isagi Y."/>
            <person name="Lee S.L."/>
            <person name="Shimizu K.K."/>
        </authorList>
    </citation>
    <scope>NUCLEOTIDE SEQUENCE [LARGE SCALE GENOMIC DNA]</scope>
    <source>
        <strain evidence="3">214</strain>
    </source>
</reference>
<feature type="transmembrane region" description="Helical" evidence="2">
    <location>
        <begin position="181"/>
        <end position="199"/>
    </location>
</feature>
<evidence type="ECO:0000256" key="2">
    <source>
        <dbReference type="SAM" id="Phobius"/>
    </source>
</evidence>
<keyword evidence="2" id="KW-0812">Transmembrane</keyword>
<proteinExistence type="predicted"/>
<keyword evidence="4" id="KW-1185">Reference proteome</keyword>
<name>A0AAV5M5A9_9ROSI</name>
<accession>A0AAV5M5A9</accession>
<evidence type="ECO:0000313" key="3">
    <source>
        <dbReference type="EMBL" id="GKV45008.1"/>
    </source>
</evidence>
<dbReference type="EMBL" id="BPVZ01000189">
    <property type="protein sequence ID" value="GKV45008.1"/>
    <property type="molecule type" value="Genomic_DNA"/>
</dbReference>
<evidence type="ECO:0000313" key="4">
    <source>
        <dbReference type="Proteomes" id="UP001054252"/>
    </source>
</evidence>
<dbReference type="AlphaFoldDB" id="A0AAV5M5A9"/>
<feature type="compositionally biased region" description="Basic and acidic residues" evidence="1">
    <location>
        <begin position="1"/>
        <end position="28"/>
    </location>
</feature>
<gene>
    <name evidence="3" type="ORF">SLEP1_g52141</name>
</gene>
<keyword evidence="2" id="KW-1133">Transmembrane helix</keyword>
<protein>
    <submittedName>
        <fullName evidence="3">Uncharacterized protein</fullName>
    </submittedName>
</protein>
<organism evidence="3 4">
    <name type="scientific">Rubroshorea leprosula</name>
    <dbReference type="NCBI Taxonomy" id="152421"/>
    <lineage>
        <taxon>Eukaryota</taxon>
        <taxon>Viridiplantae</taxon>
        <taxon>Streptophyta</taxon>
        <taxon>Embryophyta</taxon>
        <taxon>Tracheophyta</taxon>
        <taxon>Spermatophyta</taxon>
        <taxon>Magnoliopsida</taxon>
        <taxon>eudicotyledons</taxon>
        <taxon>Gunneridae</taxon>
        <taxon>Pentapetalae</taxon>
        <taxon>rosids</taxon>
        <taxon>malvids</taxon>
        <taxon>Malvales</taxon>
        <taxon>Dipterocarpaceae</taxon>
        <taxon>Rubroshorea</taxon>
    </lineage>
</organism>
<sequence>MKEYQTAPQKEHSRSSEISGRRSKESHSRKPSKILKKSFNPEFTKVYDDVLSQITDEPVDFSSVSEISDSNYTGDLTDNFVLSSEPPLLALSETSTLSNITPCTKFCAVSEDGKISGSKVGSAEVETMSKLLSQVDPKSIDLDFQSRKLIDALTEAVLHEIYGKPEERDLVAKVVSMRRSVVLVCFFLWILVVLMILLLSSESHDTFHGHVPT</sequence>
<evidence type="ECO:0000256" key="1">
    <source>
        <dbReference type="SAM" id="MobiDB-lite"/>
    </source>
</evidence>
<comment type="caution">
    <text evidence="3">The sequence shown here is derived from an EMBL/GenBank/DDBJ whole genome shotgun (WGS) entry which is preliminary data.</text>
</comment>